<name>A0A8X7NFL4_CANPA</name>
<evidence type="ECO:0000256" key="1">
    <source>
        <dbReference type="ARBA" id="ARBA00001774"/>
    </source>
</evidence>
<dbReference type="GO" id="GO:0005634">
    <property type="term" value="C:nucleus"/>
    <property type="evidence" value="ECO:0007669"/>
    <property type="project" value="TreeGrafter"/>
</dbReference>
<evidence type="ECO:0000256" key="5">
    <source>
        <dbReference type="ARBA" id="ARBA00014846"/>
    </source>
</evidence>
<feature type="region of interest" description="Disordered" evidence="11">
    <location>
        <begin position="387"/>
        <end position="435"/>
    </location>
</feature>
<accession>A0A8X7NFL4</accession>
<evidence type="ECO:0000256" key="6">
    <source>
        <dbReference type="ARBA" id="ARBA00022679"/>
    </source>
</evidence>
<evidence type="ECO:0000256" key="9">
    <source>
        <dbReference type="ARBA" id="ARBA00022840"/>
    </source>
</evidence>
<comment type="catalytic activity">
    <reaction evidence="1 10">
        <text>1D-myo-inositol 1,3,4,5,6-pentakisphosphate + ATP = 1D-myo-inositol hexakisphosphate + ADP + H(+)</text>
        <dbReference type="Rhea" id="RHEA:20313"/>
        <dbReference type="ChEBI" id="CHEBI:15378"/>
        <dbReference type="ChEBI" id="CHEBI:30616"/>
        <dbReference type="ChEBI" id="CHEBI:57733"/>
        <dbReference type="ChEBI" id="CHEBI:58130"/>
        <dbReference type="ChEBI" id="CHEBI:456216"/>
        <dbReference type="EC" id="2.7.1.158"/>
    </reaction>
</comment>
<dbReference type="GO" id="GO:0005524">
    <property type="term" value="F:ATP binding"/>
    <property type="evidence" value="ECO:0007669"/>
    <property type="project" value="UniProtKB-KW"/>
</dbReference>
<evidence type="ECO:0000313" key="12">
    <source>
        <dbReference type="EMBL" id="KAF6044141.1"/>
    </source>
</evidence>
<dbReference type="EC" id="2.7.1.158" evidence="4 10"/>
<comment type="domain">
    <text evidence="10">The EXKPK motif is conserved in inositol-pentakisphosphate 2-kinases of both family 1 and 2.</text>
</comment>
<evidence type="ECO:0000256" key="3">
    <source>
        <dbReference type="ARBA" id="ARBA00008305"/>
    </source>
</evidence>
<dbReference type="OrthoDB" id="272370at2759"/>
<feature type="compositionally biased region" description="Polar residues" evidence="11">
    <location>
        <begin position="172"/>
        <end position="189"/>
    </location>
</feature>
<sequence length="488" mass="56110">MEIYKITSPKEWSYFANGSANILFKYTGTNDYLTHKLLRLRLLKEDEEYISTCELYDFIELKCKHLFPKQIIDIQLIVLTSEFVRGLDSAGFKLQLNERYGLLIPNILDGNYTKIALSKHCQLYLGSDDNNTAGGTHAANQLQQQPQQVQPQRLQQQPQSTQSRQTSTNVNDYTSLTQDINPLNSGQDLQQQQQQQQQKQPHFNNNIIPGGQSMNGKFTAAPLTSESTINSIIFEIKPKWLYDNKSANYCRTCSLNQLHKVQRHFCPLDLLYPNTIDQGIDDIFSRIPPDIINLIEVQNNFPLKQLFRQFLSNPDHNVFAKLKQYQKINNKNDLIENLTSSSDVSQNLSLVMTLRDVGLFIKFEKYDKNNNIHNSHNNINNLITLPPLAFSPPQPPSQSTQINGSASIPVSGSSHNHQDQDQYQTQSPAQDQSKQGQKYLVTCNIYDLDLKSRMKYKYWLQVEHELQGIYNSNNPSWRHCCKYGDQNN</sequence>
<dbReference type="Pfam" id="PF06090">
    <property type="entry name" value="Ins_P5_2-kin"/>
    <property type="match status" value="2"/>
</dbReference>
<dbReference type="PANTHER" id="PTHR14456">
    <property type="entry name" value="INOSITOL POLYPHOSPHATE KINASE 1"/>
    <property type="match status" value="1"/>
</dbReference>
<reference evidence="12" key="1">
    <citation type="submission" date="2020-03" db="EMBL/GenBank/DDBJ databases">
        <title>FDA dAtabase for Regulatory Grade micrObial Sequences (FDA-ARGOS): Supporting development and validation of Infectious Disease Dx tests.</title>
        <authorList>
            <person name="Campos J."/>
            <person name="Goldberg B."/>
            <person name="Tallon L."/>
            <person name="Sadzewicz L."/>
            <person name="Vavikolanu K."/>
            <person name="Mehta A."/>
            <person name="Aluvathingal J."/>
            <person name="Nadendla S."/>
            <person name="Nandy P."/>
            <person name="Geyer C."/>
            <person name="Yan Y."/>
            <person name="Sichtig H."/>
        </authorList>
    </citation>
    <scope>NUCLEOTIDE SEQUENCE [LARGE SCALE GENOMIC DNA]</scope>
    <source>
        <strain evidence="12">FDAARGOS_652</strain>
    </source>
</reference>
<evidence type="ECO:0000256" key="11">
    <source>
        <dbReference type="SAM" id="MobiDB-lite"/>
    </source>
</evidence>
<dbReference type="InterPro" id="IPR043001">
    <property type="entry name" value="IP5_2-K_N_lobe"/>
</dbReference>
<dbReference type="GO" id="GO:0035299">
    <property type="term" value="F:inositol-1,3,4,5,6-pentakisphosphate 2-kinase activity"/>
    <property type="evidence" value="ECO:0007669"/>
    <property type="project" value="UniProtKB-EC"/>
</dbReference>
<keyword evidence="8 10" id="KW-0418">Kinase</keyword>
<feature type="compositionally biased region" description="Low complexity" evidence="11">
    <location>
        <begin position="190"/>
        <end position="200"/>
    </location>
</feature>
<dbReference type="Gene3D" id="3.30.200.110">
    <property type="entry name" value="Inositol-pentakisphosphate 2-kinase, N-lobe"/>
    <property type="match status" value="1"/>
</dbReference>
<comment type="function">
    <text evidence="10">Phosphorylates Ins(1,3,4,5,6)P5 at position 2 to form Ins(1,2,3,4,5,6)P6 (InsP6 or phytate).</text>
</comment>
<comment type="similarity">
    <text evidence="3">Belongs to the IPK1 type 1 family.</text>
</comment>
<organism evidence="12 13">
    <name type="scientific">Candida parapsilosis</name>
    <name type="common">Yeast</name>
    <dbReference type="NCBI Taxonomy" id="5480"/>
    <lineage>
        <taxon>Eukaryota</taxon>
        <taxon>Fungi</taxon>
        <taxon>Dikarya</taxon>
        <taxon>Ascomycota</taxon>
        <taxon>Saccharomycotina</taxon>
        <taxon>Pichiomycetes</taxon>
        <taxon>Debaryomycetaceae</taxon>
        <taxon>Candida/Lodderomyces clade</taxon>
        <taxon>Candida</taxon>
    </lineage>
</organism>
<proteinExistence type="inferred from homology"/>
<evidence type="ECO:0000313" key="13">
    <source>
        <dbReference type="Proteomes" id="UP000590412"/>
    </source>
</evidence>
<comment type="function">
    <text evidence="2">Has kinase activity and phosphorylates inositol-1,3,4,5,6-pentakisphosphate (Ins(1,3,4,5,6)P5) to produce 1,2,3,4,5,6-hexakisphosphate (InsP6), also known as phytate.</text>
</comment>
<dbReference type="InterPro" id="IPR009286">
    <property type="entry name" value="Ins_P5_2-kin"/>
</dbReference>
<evidence type="ECO:0000256" key="2">
    <source>
        <dbReference type="ARBA" id="ARBA00003979"/>
    </source>
</evidence>
<keyword evidence="7 10" id="KW-0547">Nucleotide-binding</keyword>
<keyword evidence="9 10" id="KW-0067">ATP-binding</keyword>
<evidence type="ECO:0000256" key="8">
    <source>
        <dbReference type="ARBA" id="ARBA00022777"/>
    </source>
</evidence>
<feature type="region of interest" description="Disordered" evidence="11">
    <location>
        <begin position="132"/>
        <end position="217"/>
    </location>
</feature>
<protein>
    <recommendedName>
        <fullName evidence="5 10">Inositol-pentakisphosphate 2-kinase</fullName>
        <ecNumber evidence="4 10">2.7.1.158</ecNumber>
    </recommendedName>
</protein>
<evidence type="ECO:0000256" key="10">
    <source>
        <dbReference type="RuleBase" id="RU364126"/>
    </source>
</evidence>
<keyword evidence="6 10" id="KW-0808">Transferase</keyword>
<feature type="compositionally biased region" description="Polar residues" evidence="11">
    <location>
        <begin position="201"/>
        <end position="217"/>
    </location>
</feature>
<evidence type="ECO:0000256" key="7">
    <source>
        <dbReference type="ARBA" id="ARBA00022741"/>
    </source>
</evidence>
<feature type="compositionally biased region" description="Low complexity" evidence="11">
    <location>
        <begin position="140"/>
        <end position="171"/>
    </location>
</feature>
<dbReference type="GO" id="GO:0032958">
    <property type="term" value="P:inositol phosphate biosynthetic process"/>
    <property type="evidence" value="ECO:0007669"/>
    <property type="project" value="TreeGrafter"/>
</dbReference>
<evidence type="ECO:0000256" key="4">
    <source>
        <dbReference type="ARBA" id="ARBA00012023"/>
    </source>
</evidence>
<feature type="compositionally biased region" description="Polar residues" evidence="11">
    <location>
        <begin position="402"/>
        <end position="435"/>
    </location>
</feature>
<dbReference type="AlphaFoldDB" id="A0A8X7NFL4"/>
<dbReference type="EMBL" id="JABWAB010000011">
    <property type="protein sequence ID" value="KAF6044141.1"/>
    <property type="molecule type" value="Genomic_DNA"/>
</dbReference>
<dbReference type="Proteomes" id="UP000590412">
    <property type="component" value="Unassembled WGS sequence"/>
</dbReference>
<gene>
    <name evidence="12" type="ORF">FOB60_005234</name>
</gene>
<comment type="caution">
    <text evidence="12">The sequence shown here is derived from an EMBL/GenBank/DDBJ whole genome shotgun (WGS) entry which is preliminary data.</text>
</comment>
<dbReference type="PANTHER" id="PTHR14456:SF2">
    <property type="entry name" value="INOSITOL-PENTAKISPHOSPHATE 2-KINASE"/>
    <property type="match status" value="1"/>
</dbReference>